<accession>A0A6N3G9Z1</accession>
<dbReference type="Gene3D" id="3.60.140.10">
    <property type="entry name" value="CNF1/YfiH-like putative cysteine hydrolases"/>
    <property type="match status" value="1"/>
</dbReference>
<proteinExistence type="inferred from homology"/>
<name>A0A6N3G9Z1_9BACT</name>
<keyword evidence="5" id="KW-0378">Hydrolase</keyword>
<dbReference type="EMBL" id="CACRUT010000028">
    <property type="protein sequence ID" value="VYU61055.1"/>
    <property type="molecule type" value="Genomic_DNA"/>
</dbReference>
<evidence type="ECO:0000256" key="2">
    <source>
        <dbReference type="ARBA" id="ARBA00007353"/>
    </source>
</evidence>
<protein>
    <recommendedName>
        <fullName evidence="10">Purine nucleoside phosphorylase</fullName>
    </recommendedName>
</protein>
<evidence type="ECO:0000256" key="4">
    <source>
        <dbReference type="ARBA" id="ARBA00022723"/>
    </source>
</evidence>
<sequence>MRGPELLTYDLGQGVCAFSTERRGGYSEGAYASFNANAYCGDDERMVRLNRDLLCESLGLETSRLIIPHQIHGARVRRIDEAFFMQTDAVKAATLEGVDAVMTDVPKVCVSVSTADCMPILIYDRVHHAVAAVHAGWRSTVLRIPEAVLQAMAGAYGTRPQDVEAAIGPGISLEAFEVGDEVYEAFRTAGFPMEEMARRYPATGDGSGRMEKWHLDLWQANRGLLEGCGVLSARIHLAGVCTYLHSERFFSARRLGIRSGRILNGIFLTD</sequence>
<evidence type="ECO:0000256" key="10">
    <source>
        <dbReference type="RuleBase" id="RU361274"/>
    </source>
</evidence>
<keyword evidence="4" id="KW-0479">Metal-binding</keyword>
<comment type="catalytic activity">
    <reaction evidence="7">
        <text>adenosine + H2O + H(+) = inosine + NH4(+)</text>
        <dbReference type="Rhea" id="RHEA:24408"/>
        <dbReference type="ChEBI" id="CHEBI:15377"/>
        <dbReference type="ChEBI" id="CHEBI:15378"/>
        <dbReference type="ChEBI" id="CHEBI:16335"/>
        <dbReference type="ChEBI" id="CHEBI:17596"/>
        <dbReference type="ChEBI" id="CHEBI:28938"/>
        <dbReference type="EC" id="3.5.4.4"/>
    </reaction>
    <physiologicalReaction direction="left-to-right" evidence="7">
        <dbReference type="Rhea" id="RHEA:24409"/>
    </physiologicalReaction>
</comment>
<comment type="catalytic activity">
    <reaction evidence="8">
        <text>adenosine + phosphate = alpha-D-ribose 1-phosphate + adenine</text>
        <dbReference type="Rhea" id="RHEA:27642"/>
        <dbReference type="ChEBI" id="CHEBI:16335"/>
        <dbReference type="ChEBI" id="CHEBI:16708"/>
        <dbReference type="ChEBI" id="CHEBI:43474"/>
        <dbReference type="ChEBI" id="CHEBI:57720"/>
        <dbReference type="EC" id="2.4.2.1"/>
    </reaction>
    <physiologicalReaction direction="left-to-right" evidence="8">
        <dbReference type="Rhea" id="RHEA:27643"/>
    </physiologicalReaction>
</comment>
<dbReference type="InterPro" id="IPR038371">
    <property type="entry name" value="Cu_polyphenol_OxRdtase_sf"/>
</dbReference>
<evidence type="ECO:0000256" key="7">
    <source>
        <dbReference type="ARBA" id="ARBA00047989"/>
    </source>
</evidence>
<dbReference type="GO" id="GO:0017061">
    <property type="term" value="F:S-methyl-5-thioadenosine phosphorylase activity"/>
    <property type="evidence" value="ECO:0007669"/>
    <property type="project" value="UniProtKB-EC"/>
</dbReference>
<dbReference type="NCBIfam" id="TIGR00726">
    <property type="entry name" value="peptidoglycan editing factor PgeF"/>
    <property type="match status" value="1"/>
</dbReference>
<evidence type="ECO:0000313" key="11">
    <source>
        <dbReference type="EMBL" id="VYU61055.1"/>
    </source>
</evidence>
<evidence type="ECO:0000256" key="9">
    <source>
        <dbReference type="ARBA" id="ARBA00049893"/>
    </source>
</evidence>
<dbReference type="GO" id="GO:0016787">
    <property type="term" value="F:hydrolase activity"/>
    <property type="evidence" value="ECO:0007669"/>
    <property type="project" value="UniProtKB-KW"/>
</dbReference>
<dbReference type="GO" id="GO:0005507">
    <property type="term" value="F:copper ion binding"/>
    <property type="evidence" value="ECO:0007669"/>
    <property type="project" value="TreeGrafter"/>
</dbReference>
<evidence type="ECO:0000256" key="1">
    <source>
        <dbReference type="ARBA" id="ARBA00000553"/>
    </source>
</evidence>
<dbReference type="PANTHER" id="PTHR30616">
    <property type="entry name" value="UNCHARACTERIZED PROTEIN YFIH"/>
    <property type="match status" value="1"/>
</dbReference>
<evidence type="ECO:0000256" key="3">
    <source>
        <dbReference type="ARBA" id="ARBA00022679"/>
    </source>
</evidence>
<evidence type="ECO:0000256" key="5">
    <source>
        <dbReference type="ARBA" id="ARBA00022801"/>
    </source>
</evidence>
<dbReference type="RefSeq" id="WP_412443091.1">
    <property type="nucleotide sequence ID" value="NZ_CACRUT010000028.1"/>
</dbReference>
<comment type="similarity">
    <text evidence="2 10">Belongs to the purine nucleoside phosphorylase YfiH/LACC1 family.</text>
</comment>
<reference evidence="11" key="1">
    <citation type="submission" date="2019-11" db="EMBL/GenBank/DDBJ databases">
        <authorList>
            <person name="Feng L."/>
        </authorList>
    </citation>
    <scope>NUCLEOTIDE SEQUENCE</scope>
    <source>
        <strain evidence="11">PclaraLFYP37</strain>
    </source>
</reference>
<gene>
    <name evidence="11" type="primary">yfiH</name>
    <name evidence="11" type="ORF">PCLFYP37_03292</name>
</gene>
<dbReference type="InterPro" id="IPR003730">
    <property type="entry name" value="Cu_polyphenol_OxRdtase"/>
</dbReference>
<dbReference type="CDD" id="cd16833">
    <property type="entry name" value="YfiH"/>
    <property type="match status" value="1"/>
</dbReference>
<evidence type="ECO:0000256" key="6">
    <source>
        <dbReference type="ARBA" id="ARBA00022833"/>
    </source>
</evidence>
<dbReference type="InterPro" id="IPR011324">
    <property type="entry name" value="Cytotoxic_necrot_fac-like_cat"/>
</dbReference>
<dbReference type="PANTHER" id="PTHR30616:SF2">
    <property type="entry name" value="PURINE NUCLEOSIDE PHOSPHORYLASE LACC1"/>
    <property type="match status" value="1"/>
</dbReference>
<dbReference type="SUPFAM" id="SSF64438">
    <property type="entry name" value="CNF1/YfiH-like putative cysteine hydrolases"/>
    <property type="match status" value="1"/>
</dbReference>
<comment type="catalytic activity">
    <reaction evidence="9">
        <text>S-methyl-5'-thioadenosine + phosphate = 5-(methylsulfanyl)-alpha-D-ribose 1-phosphate + adenine</text>
        <dbReference type="Rhea" id="RHEA:11852"/>
        <dbReference type="ChEBI" id="CHEBI:16708"/>
        <dbReference type="ChEBI" id="CHEBI:17509"/>
        <dbReference type="ChEBI" id="CHEBI:43474"/>
        <dbReference type="ChEBI" id="CHEBI:58533"/>
        <dbReference type="EC" id="2.4.2.28"/>
    </reaction>
    <physiologicalReaction direction="left-to-right" evidence="9">
        <dbReference type="Rhea" id="RHEA:11853"/>
    </physiologicalReaction>
</comment>
<keyword evidence="3" id="KW-0808">Transferase</keyword>
<comment type="catalytic activity">
    <reaction evidence="1">
        <text>inosine + phosphate = alpha-D-ribose 1-phosphate + hypoxanthine</text>
        <dbReference type="Rhea" id="RHEA:27646"/>
        <dbReference type="ChEBI" id="CHEBI:17368"/>
        <dbReference type="ChEBI" id="CHEBI:17596"/>
        <dbReference type="ChEBI" id="CHEBI:43474"/>
        <dbReference type="ChEBI" id="CHEBI:57720"/>
        <dbReference type="EC" id="2.4.2.1"/>
    </reaction>
    <physiologicalReaction direction="left-to-right" evidence="1">
        <dbReference type="Rhea" id="RHEA:27647"/>
    </physiologicalReaction>
</comment>
<keyword evidence="6" id="KW-0862">Zinc</keyword>
<evidence type="ECO:0000256" key="8">
    <source>
        <dbReference type="ARBA" id="ARBA00048968"/>
    </source>
</evidence>
<dbReference type="AlphaFoldDB" id="A0A6N3G9Z1"/>
<dbReference type="Pfam" id="PF02578">
    <property type="entry name" value="Cu-oxidase_4"/>
    <property type="match status" value="1"/>
</dbReference>
<organism evidence="11">
    <name type="scientific">Paraprevotella clara</name>
    <dbReference type="NCBI Taxonomy" id="454154"/>
    <lineage>
        <taxon>Bacteria</taxon>
        <taxon>Pseudomonadati</taxon>
        <taxon>Bacteroidota</taxon>
        <taxon>Bacteroidia</taxon>
        <taxon>Bacteroidales</taxon>
        <taxon>Prevotellaceae</taxon>
        <taxon>Paraprevotella</taxon>
    </lineage>
</organism>